<dbReference type="Pfam" id="PF01094">
    <property type="entry name" value="ANF_receptor"/>
    <property type="match status" value="1"/>
</dbReference>
<dbReference type="InterPro" id="IPR028082">
    <property type="entry name" value="Peripla_BP_I"/>
</dbReference>
<name>A7SC18_NEMVE</name>
<dbReference type="InParanoid" id="A7SC18"/>
<dbReference type="Gene3D" id="3.40.50.2300">
    <property type="match status" value="2"/>
</dbReference>
<dbReference type="AlphaFoldDB" id="A7SC18"/>
<keyword evidence="7" id="KW-0325">Glycoprotein</keyword>
<feature type="domain" description="Receptor ligand binding region" evidence="11">
    <location>
        <begin position="57"/>
        <end position="353"/>
    </location>
</feature>
<feature type="chain" id="PRO_5002712572" evidence="10">
    <location>
        <begin position="17"/>
        <end position="560"/>
    </location>
</feature>
<evidence type="ECO:0000256" key="5">
    <source>
        <dbReference type="ARBA" id="ARBA00023040"/>
    </source>
</evidence>
<organism evidence="13 14">
    <name type="scientific">Nematostella vectensis</name>
    <name type="common">Starlet sea anemone</name>
    <dbReference type="NCBI Taxonomy" id="45351"/>
    <lineage>
        <taxon>Eukaryota</taxon>
        <taxon>Metazoa</taxon>
        <taxon>Cnidaria</taxon>
        <taxon>Anthozoa</taxon>
        <taxon>Hexacorallia</taxon>
        <taxon>Actiniaria</taxon>
        <taxon>Edwardsiidae</taxon>
        <taxon>Nematostella</taxon>
    </lineage>
</organism>
<protein>
    <submittedName>
        <fullName evidence="13">Uncharacterized protein</fullName>
    </submittedName>
</protein>
<dbReference type="EMBL" id="DS469620">
    <property type="protein sequence ID" value="EDO38729.1"/>
    <property type="molecule type" value="Genomic_DNA"/>
</dbReference>
<evidence type="ECO:0000256" key="8">
    <source>
        <dbReference type="ARBA" id="ARBA00023224"/>
    </source>
</evidence>
<keyword evidence="6 9" id="KW-0472">Membrane</keyword>
<evidence type="ECO:0000256" key="9">
    <source>
        <dbReference type="SAM" id="Phobius"/>
    </source>
</evidence>
<dbReference type="KEGG" id="nve:5510322"/>
<dbReference type="InterPro" id="IPR011500">
    <property type="entry name" value="GPCR_3_9-Cys_dom"/>
</dbReference>
<dbReference type="InterPro" id="IPR050726">
    <property type="entry name" value="mGluR"/>
</dbReference>
<sequence>MLVAGLILVFAHCKVSSPLFVPSDIPGDFVIGALLPLSQNKDGQCQGINPMTLLWKETLHHAIRNLEKSNKYNISVGLTVRDTCKSRTTSLEQALGLVNSYQSTLPNRPKVIAVVSPSQERATSLLLSLFKIPQLYFSNSRIRSTEENQGYTFTSVKVGHYRSKALVDLIQFFNWKSVAVIVSNGLEMESKLYEEFVLHAGVCIAVKKKIKDGVHLQEEMSAEIVQKIRMLDGVKAVILYTTIEDTIAILKAAASSTRNSRYFTWVDALGSSLLQPREAVRTGESVIGMTAEFNFLKSLRNSVFKRSLKEEAFKIKETVSLKDQRDFHESLSYAEEMFETLSGNLCDSHGGCADQNIQVAKQQAENLQGILNSVTMVSMAMSSLIDRICVDKAKSQCLENLTPRQVSLQMAKVTKVLEMSTSQQNHHCGLKQNLFSLVKIQGNITRPKNVRVVGTWDKSWFINKKALTLEGRSEIPESSCSPVCPVGYIRDTKHAGKCCWSCSPCHYNQYVLDNYTCADCTRGYWPSPDYRKCEFKLGVTFTSCTIGLLSVATVLSLLVL</sequence>
<evidence type="ECO:0000256" key="1">
    <source>
        <dbReference type="ARBA" id="ARBA00004651"/>
    </source>
</evidence>
<keyword evidence="14" id="KW-1185">Reference proteome</keyword>
<dbReference type="OrthoDB" id="5955631at2759"/>
<evidence type="ECO:0000259" key="12">
    <source>
        <dbReference type="Pfam" id="PF07562"/>
    </source>
</evidence>
<dbReference type="STRING" id="45351.A7SC18"/>
<evidence type="ECO:0000256" key="6">
    <source>
        <dbReference type="ARBA" id="ARBA00023136"/>
    </source>
</evidence>
<evidence type="ECO:0000256" key="2">
    <source>
        <dbReference type="ARBA" id="ARBA00022475"/>
    </source>
</evidence>
<dbReference type="SUPFAM" id="SSF53822">
    <property type="entry name" value="Periplasmic binding protein-like I"/>
    <property type="match status" value="1"/>
</dbReference>
<feature type="signal peptide" evidence="10">
    <location>
        <begin position="1"/>
        <end position="16"/>
    </location>
</feature>
<keyword evidence="5" id="KW-0297">G-protein coupled receptor</keyword>
<dbReference type="GO" id="GO:0005886">
    <property type="term" value="C:plasma membrane"/>
    <property type="evidence" value="ECO:0007669"/>
    <property type="project" value="UniProtKB-SubCell"/>
</dbReference>
<keyword evidence="8" id="KW-0807">Transducer</keyword>
<dbReference type="Proteomes" id="UP000001593">
    <property type="component" value="Unassembled WGS sequence"/>
</dbReference>
<dbReference type="eggNOG" id="KOG1056">
    <property type="taxonomic scope" value="Eukaryota"/>
</dbReference>
<dbReference type="InterPro" id="IPR038550">
    <property type="entry name" value="GPCR_3_9-Cys_sf"/>
</dbReference>
<dbReference type="Gene3D" id="2.10.50.30">
    <property type="entry name" value="GPCR, family 3, nine cysteines domain"/>
    <property type="match status" value="1"/>
</dbReference>
<evidence type="ECO:0000256" key="3">
    <source>
        <dbReference type="ARBA" id="ARBA00022692"/>
    </source>
</evidence>
<dbReference type="HOGENOM" id="CLU_486897_0_0_1"/>
<dbReference type="InterPro" id="IPR001828">
    <property type="entry name" value="ANF_lig-bd_rcpt"/>
</dbReference>
<reference evidence="13 14" key="1">
    <citation type="journal article" date="2007" name="Science">
        <title>Sea anemone genome reveals ancestral eumetazoan gene repertoire and genomic organization.</title>
        <authorList>
            <person name="Putnam N.H."/>
            <person name="Srivastava M."/>
            <person name="Hellsten U."/>
            <person name="Dirks B."/>
            <person name="Chapman J."/>
            <person name="Salamov A."/>
            <person name="Terry A."/>
            <person name="Shapiro H."/>
            <person name="Lindquist E."/>
            <person name="Kapitonov V.V."/>
            <person name="Jurka J."/>
            <person name="Genikhovich G."/>
            <person name="Grigoriev I.V."/>
            <person name="Lucas S.M."/>
            <person name="Steele R.E."/>
            <person name="Finnerty J.R."/>
            <person name="Technau U."/>
            <person name="Martindale M.Q."/>
            <person name="Rokhsar D.S."/>
        </authorList>
    </citation>
    <scope>NUCLEOTIDE SEQUENCE [LARGE SCALE GENOMIC DNA]</scope>
    <source>
        <strain evidence="14">CH2 X CH6</strain>
    </source>
</reference>
<dbReference type="GO" id="GO:0004930">
    <property type="term" value="F:G protein-coupled receptor activity"/>
    <property type="evidence" value="ECO:0007669"/>
    <property type="project" value="UniProtKB-KW"/>
</dbReference>
<feature type="transmembrane region" description="Helical" evidence="9">
    <location>
        <begin position="537"/>
        <end position="559"/>
    </location>
</feature>
<keyword evidence="3 9" id="KW-0812">Transmembrane</keyword>
<comment type="subcellular location">
    <subcellularLocation>
        <location evidence="1">Cell membrane</location>
        <topology evidence="1">Multi-pass membrane protein</topology>
    </subcellularLocation>
</comment>
<keyword evidence="2" id="KW-1003">Cell membrane</keyword>
<dbReference type="PANTHER" id="PTHR24060">
    <property type="entry name" value="METABOTROPIC GLUTAMATE RECEPTOR"/>
    <property type="match status" value="1"/>
</dbReference>
<dbReference type="PhylomeDB" id="A7SC18"/>
<keyword evidence="10" id="KW-0732">Signal</keyword>
<evidence type="ECO:0000256" key="10">
    <source>
        <dbReference type="SAM" id="SignalP"/>
    </source>
</evidence>
<evidence type="ECO:0000313" key="14">
    <source>
        <dbReference type="Proteomes" id="UP000001593"/>
    </source>
</evidence>
<dbReference type="PROSITE" id="PS00980">
    <property type="entry name" value="G_PROTEIN_RECEP_F3_2"/>
    <property type="match status" value="1"/>
</dbReference>
<keyword evidence="4 9" id="KW-1133">Transmembrane helix</keyword>
<dbReference type="InterPro" id="IPR017979">
    <property type="entry name" value="GPCR_3_CS"/>
</dbReference>
<evidence type="ECO:0000256" key="4">
    <source>
        <dbReference type="ARBA" id="ARBA00022989"/>
    </source>
</evidence>
<proteinExistence type="predicted"/>
<evidence type="ECO:0000256" key="7">
    <source>
        <dbReference type="ARBA" id="ARBA00023180"/>
    </source>
</evidence>
<accession>A7SC18</accession>
<feature type="domain" description="GPCR family 3 nine cysteines" evidence="12">
    <location>
        <begin position="475"/>
        <end position="526"/>
    </location>
</feature>
<evidence type="ECO:0000259" key="11">
    <source>
        <dbReference type="Pfam" id="PF01094"/>
    </source>
</evidence>
<evidence type="ECO:0000313" key="13">
    <source>
        <dbReference type="EMBL" id="EDO38729.1"/>
    </source>
</evidence>
<dbReference type="OMA" id="CATCHYN"/>
<dbReference type="Pfam" id="PF07562">
    <property type="entry name" value="NCD3G"/>
    <property type="match status" value="1"/>
</dbReference>
<keyword evidence="5" id="KW-0675">Receptor</keyword>
<gene>
    <name evidence="13" type="ORF">NEMVEDRAFT_v1g209965</name>
</gene>